<dbReference type="InterPro" id="IPR036837">
    <property type="entry name" value="Cation_efflux_CTD_sf"/>
</dbReference>
<keyword evidence="3" id="KW-1185">Reference proteome</keyword>
<evidence type="ECO:0000313" key="3">
    <source>
        <dbReference type="Proteomes" id="UP000012062"/>
    </source>
</evidence>
<proteinExistence type="predicted"/>
<comment type="caution">
    <text evidence="2">The sequence shown here is derived from an EMBL/GenBank/DDBJ whole genome shotgun (WGS) entry which is preliminary data.</text>
</comment>
<dbReference type="eggNOG" id="COG1230">
    <property type="taxonomic scope" value="Bacteria"/>
</dbReference>
<dbReference type="SUPFAM" id="SSF160240">
    <property type="entry name" value="Cation efflux protein cytoplasmic domain-like"/>
    <property type="match status" value="1"/>
</dbReference>
<accession>M5EVZ0</accession>
<organism evidence="2 3">
    <name type="scientific">Mesorhizobium metallidurans STM 2683</name>
    <dbReference type="NCBI Taxonomy" id="1297569"/>
    <lineage>
        <taxon>Bacteria</taxon>
        <taxon>Pseudomonadati</taxon>
        <taxon>Pseudomonadota</taxon>
        <taxon>Alphaproteobacteria</taxon>
        <taxon>Hyphomicrobiales</taxon>
        <taxon>Phyllobacteriaceae</taxon>
        <taxon>Mesorhizobium</taxon>
    </lineage>
</organism>
<evidence type="ECO:0000313" key="2">
    <source>
        <dbReference type="EMBL" id="CCV08387.1"/>
    </source>
</evidence>
<dbReference type="Proteomes" id="UP000012062">
    <property type="component" value="Unassembled WGS sequence"/>
</dbReference>
<gene>
    <name evidence="2" type="ORF">MESS2_740014</name>
</gene>
<protein>
    <submittedName>
        <fullName evidence="2">Cation diffusion facilitator family transporter</fullName>
    </submittedName>
</protein>
<feature type="domain" description="Cation efflux protein cytoplasmic" evidence="1">
    <location>
        <begin position="8"/>
        <end position="67"/>
    </location>
</feature>
<evidence type="ECO:0000259" key="1">
    <source>
        <dbReference type="Pfam" id="PF16916"/>
    </source>
</evidence>
<dbReference type="EMBL" id="CAUM01000144">
    <property type="protein sequence ID" value="CCV08387.1"/>
    <property type="molecule type" value="Genomic_DNA"/>
</dbReference>
<reference evidence="2 3" key="1">
    <citation type="submission" date="2013-02" db="EMBL/GenBank/DDBJ databases">
        <authorList>
            <person name="Genoscope - CEA"/>
        </authorList>
    </citation>
    <scope>NUCLEOTIDE SEQUENCE [LARGE SCALE GENOMIC DNA]</scope>
    <source>
        <strain evidence="2 3">STM 2683</strain>
    </source>
</reference>
<dbReference type="Pfam" id="PF16916">
    <property type="entry name" value="ZT_dimer"/>
    <property type="match status" value="1"/>
</dbReference>
<dbReference type="AlphaFoldDB" id="M5EVZ0"/>
<sequence>MQTYPAGLPGVGQVHDLHIWSTSTTENVLTAHLVLPGGHPGDAFLMHTADELHERFGIGHSTVQIETSKESACRLAPVRFQHFGRRL</sequence>
<dbReference type="STRING" id="1297569.MESS2_740014"/>
<name>M5EVZ0_9HYPH</name>
<dbReference type="OrthoDB" id="9809646at2"/>
<dbReference type="InterPro" id="IPR027470">
    <property type="entry name" value="Cation_efflux_CTD"/>
</dbReference>